<reference evidence="2" key="2">
    <citation type="submission" date="2019-10" db="EMBL/GenBank/DDBJ databases">
        <title>A de novo genome assembly of a pear dwarfing rootstock.</title>
        <authorList>
            <person name="Wang F."/>
            <person name="Wang J."/>
            <person name="Li S."/>
            <person name="Zhang Y."/>
            <person name="Fang M."/>
            <person name="Ma L."/>
            <person name="Zhao Y."/>
            <person name="Jiang S."/>
        </authorList>
    </citation>
    <scope>NUCLEOTIDE SEQUENCE [LARGE SCALE GENOMIC DNA]</scope>
</reference>
<accession>A0A5N5I9V3</accession>
<dbReference type="Proteomes" id="UP000327157">
    <property type="component" value="Chromosome 5"/>
</dbReference>
<dbReference type="AlphaFoldDB" id="A0A5N5I9V3"/>
<protein>
    <submittedName>
        <fullName evidence="1">CCR4-associated factor 1-like protein 11</fullName>
    </submittedName>
</protein>
<reference evidence="1 2" key="3">
    <citation type="submission" date="2019-11" db="EMBL/GenBank/DDBJ databases">
        <title>A de novo genome assembly of a pear dwarfing rootstock.</title>
        <authorList>
            <person name="Wang F."/>
            <person name="Wang J."/>
            <person name="Li S."/>
            <person name="Zhang Y."/>
            <person name="Fang M."/>
            <person name="Ma L."/>
            <person name="Zhao Y."/>
            <person name="Jiang S."/>
        </authorList>
    </citation>
    <scope>NUCLEOTIDE SEQUENCE [LARGE SCALE GENOMIC DNA]</scope>
    <source>
        <strain evidence="1">S2</strain>
        <tissue evidence="1">Leaf</tissue>
    </source>
</reference>
<proteinExistence type="predicted"/>
<reference evidence="1 2" key="1">
    <citation type="submission" date="2019-09" db="EMBL/GenBank/DDBJ databases">
        <authorList>
            <person name="Ou C."/>
        </authorList>
    </citation>
    <scope>NUCLEOTIDE SEQUENCE [LARGE SCALE GENOMIC DNA]</scope>
    <source>
        <strain evidence="1">S2</strain>
        <tissue evidence="1">Leaf</tissue>
    </source>
</reference>
<evidence type="ECO:0000313" key="2">
    <source>
        <dbReference type="Proteomes" id="UP000327157"/>
    </source>
</evidence>
<sequence>MDIEFSGIVVRPHSNDPNFYHREPTVHYLMLKANVDAKICWIWGPRICTYGNSISRTSTSRGTPMRTTRLSYFATRGSISNGMGFLVGLGPIRRVDDVVGARLQQHRGGDGGF</sequence>
<keyword evidence="2" id="KW-1185">Reference proteome</keyword>
<evidence type="ECO:0000313" key="1">
    <source>
        <dbReference type="EMBL" id="KAB2636037.1"/>
    </source>
</evidence>
<organism evidence="1 2">
    <name type="scientific">Pyrus ussuriensis x Pyrus communis</name>
    <dbReference type="NCBI Taxonomy" id="2448454"/>
    <lineage>
        <taxon>Eukaryota</taxon>
        <taxon>Viridiplantae</taxon>
        <taxon>Streptophyta</taxon>
        <taxon>Embryophyta</taxon>
        <taxon>Tracheophyta</taxon>
        <taxon>Spermatophyta</taxon>
        <taxon>Magnoliopsida</taxon>
        <taxon>eudicotyledons</taxon>
        <taxon>Gunneridae</taxon>
        <taxon>Pentapetalae</taxon>
        <taxon>rosids</taxon>
        <taxon>fabids</taxon>
        <taxon>Rosales</taxon>
        <taxon>Rosaceae</taxon>
        <taxon>Amygdaloideae</taxon>
        <taxon>Maleae</taxon>
        <taxon>Pyrus</taxon>
    </lineage>
</organism>
<comment type="caution">
    <text evidence="1">The sequence shown here is derived from an EMBL/GenBank/DDBJ whole genome shotgun (WGS) entry which is preliminary data.</text>
</comment>
<gene>
    <name evidence="1" type="ORF">D8674_026571</name>
</gene>
<dbReference type="EMBL" id="SMOL01000004">
    <property type="protein sequence ID" value="KAB2636037.1"/>
    <property type="molecule type" value="Genomic_DNA"/>
</dbReference>
<name>A0A5N5I9V3_9ROSA</name>